<dbReference type="PANTHER" id="PTHR32308">
    <property type="entry name" value="LYASE BETA SUBUNIT, PUTATIVE (AFU_ORTHOLOGUE AFUA_4G13030)-RELATED"/>
    <property type="match status" value="1"/>
</dbReference>
<comment type="caution">
    <text evidence="5">The sequence shown here is derived from an EMBL/GenBank/DDBJ whole genome shotgun (WGS) entry which is preliminary data.</text>
</comment>
<proteinExistence type="predicted"/>
<dbReference type="Proteomes" id="UP001501294">
    <property type="component" value="Unassembled WGS sequence"/>
</dbReference>
<evidence type="ECO:0000313" key="5">
    <source>
        <dbReference type="EMBL" id="GAA4352201.1"/>
    </source>
</evidence>
<dbReference type="InterPro" id="IPR005000">
    <property type="entry name" value="Aldolase/citrate-lyase_domain"/>
</dbReference>
<organism evidence="5 6">
    <name type="scientific">Kangiella taiwanensis</name>
    <dbReference type="NCBI Taxonomy" id="1079179"/>
    <lineage>
        <taxon>Bacteria</taxon>
        <taxon>Pseudomonadati</taxon>
        <taxon>Pseudomonadota</taxon>
        <taxon>Gammaproteobacteria</taxon>
        <taxon>Kangiellales</taxon>
        <taxon>Kangiellaceae</taxon>
        <taxon>Kangiella</taxon>
    </lineage>
</organism>
<evidence type="ECO:0000256" key="1">
    <source>
        <dbReference type="ARBA" id="ARBA00001946"/>
    </source>
</evidence>
<dbReference type="InterPro" id="IPR015813">
    <property type="entry name" value="Pyrv/PenolPyrv_kinase-like_dom"/>
</dbReference>
<dbReference type="InterPro" id="IPR040442">
    <property type="entry name" value="Pyrv_kinase-like_dom_sf"/>
</dbReference>
<keyword evidence="3" id="KW-0460">Magnesium</keyword>
<keyword evidence="5" id="KW-0456">Lyase</keyword>
<dbReference type="SUPFAM" id="SSF51621">
    <property type="entry name" value="Phosphoenolpyruvate/pyruvate domain"/>
    <property type="match status" value="1"/>
</dbReference>
<evidence type="ECO:0000313" key="6">
    <source>
        <dbReference type="Proteomes" id="UP001501294"/>
    </source>
</evidence>
<dbReference type="EMBL" id="BAABFU010000003">
    <property type="protein sequence ID" value="GAA4352201.1"/>
    <property type="molecule type" value="Genomic_DNA"/>
</dbReference>
<dbReference type="InterPro" id="IPR011206">
    <property type="entry name" value="Citrate_lyase_beta/mcl1/mcl2"/>
</dbReference>
<evidence type="ECO:0000259" key="4">
    <source>
        <dbReference type="Pfam" id="PF03328"/>
    </source>
</evidence>
<dbReference type="GO" id="GO:0016829">
    <property type="term" value="F:lyase activity"/>
    <property type="evidence" value="ECO:0007669"/>
    <property type="project" value="UniProtKB-KW"/>
</dbReference>
<reference evidence="6" key="1">
    <citation type="journal article" date="2019" name="Int. J. Syst. Evol. Microbiol.">
        <title>The Global Catalogue of Microorganisms (GCM) 10K type strain sequencing project: providing services to taxonomists for standard genome sequencing and annotation.</title>
        <authorList>
            <consortium name="The Broad Institute Genomics Platform"/>
            <consortium name="The Broad Institute Genome Sequencing Center for Infectious Disease"/>
            <person name="Wu L."/>
            <person name="Ma J."/>
        </authorList>
    </citation>
    <scope>NUCLEOTIDE SEQUENCE [LARGE SCALE GENOMIC DNA]</scope>
    <source>
        <strain evidence="6">JCM 17727</strain>
    </source>
</reference>
<feature type="domain" description="HpcH/HpaI aldolase/citrate lyase" evidence="4">
    <location>
        <begin position="11"/>
        <end position="225"/>
    </location>
</feature>
<gene>
    <name evidence="5" type="ORF">GCM10023150_19620</name>
</gene>
<comment type="cofactor">
    <cofactor evidence="1">
        <name>Mg(2+)</name>
        <dbReference type="ChEBI" id="CHEBI:18420"/>
    </cofactor>
</comment>
<dbReference type="Pfam" id="PF03328">
    <property type="entry name" value="HpcH_HpaI"/>
    <property type="match status" value="1"/>
</dbReference>
<keyword evidence="6" id="KW-1185">Reference proteome</keyword>
<dbReference type="Gene3D" id="3.20.20.60">
    <property type="entry name" value="Phosphoenolpyruvate-binding domains"/>
    <property type="match status" value="1"/>
</dbReference>
<keyword evidence="2" id="KW-0479">Metal-binding</keyword>
<name>A0ABP8I640_9GAMM</name>
<dbReference type="PANTHER" id="PTHR32308:SF0">
    <property type="entry name" value="HPCH_HPAI ALDOLASE_CITRATE LYASE DOMAIN-CONTAINING PROTEIN"/>
    <property type="match status" value="1"/>
</dbReference>
<protein>
    <submittedName>
        <fullName evidence="5">CoA ester lyase</fullName>
    </submittedName>
</protein>
<evidence type="ECO:0000256" key="2">
    <source>
        <dbReference type="ARBA" id="ARBA00022723"/>
    </source>
</evidence>
<evidence type="ECO:0000256" key="3">
    <source>
        <dbReference type="ARBA" id="ARBA00022842"/>
    </source>
</evidence>
<dbReference type="RefSeq" id="WP_223579652.1">
    <property type="nucleotide sequence ID" value="NZ_BAABFU010000003.1"/>
</dbReference>
<sequence length="301" mass="33958">METTINYRPRRTMLYVPTHVERYMDKARTLDADSIVFDFQESVPPEQKTAGRELLREKLIQSCDYQHSELVVRINSLQSEWGEDDLRAIANLKIDAIMLPRIESAQQLLESIERIDQIRGDTLDIMINIESPLGVLHAEEICAASERVVAVVMGTTDLSNELKINQTKDRLGLLTSLSLVILAARAYKKCIIDGPHFDLKSVEACEFSCRQARDLGFDGKAVVHPIQLDYTNDAFTPKQADIARAKAIIEAIEQANKEGRNVAVIDDRLIEPSLREWAERVISLYNTVKAIGQNELLGVVR</sequence>
<dbReference type="PIRSF" id="PIRSF015582">
    <property type="entry name" value="Cit_lyase_B"/>
    <property type="match status" value="1"/>
</dbReference>
<accession>A0ABP8I640</accession>